<dbReference type="EMBL" id="CAJVPU010018090">
    <property type="protein sequence ID" value="CAG8663667.1"/>
    <property type="molecule type" value="Genomic_DNA"/>
</dbReference>
<protein>
    <submittedName>
        <fullName evidence="1">5377_t:CDS:1</fullName>
    </submittedName>
</protein>
<evidence type="ECO:0000313" key="1">
    <source>
        <dbReference type="EMBL" id="CAG8663667.1"/>
    </source>
</evidence>
<keyword evidence="2" id="KW-1185">Reference proteome</keyword>
<evidence type="ECO:0000313" key="2">
    <source>
        <dbReference type="Proteomes" id="UP000789702"/>
    </source>
</evidence>
<gene>
    <name evidence="1" type="ORF">DHETER_LOCUS9868</name>
</gene>
<name>A0ACA9NLU7_9GLOM</name>
<feature type="non-terminal residue" evidence="1">
    <location>
        <position position="89"/>
    </location>
</feature>
<proteinExistence type="predicted"/>
<accession>A0ACA9NLU7</accession>
<comment type="caution">
    <text evidence="1">The sequence shown here is derived from an EMBL/GenBank/DDBJ whole genome shotgun (WGS) entry which is preliminary data.</text>
</comment>
<sequence>SFWLQDSCGIQGFLVLSFFVCIKEVLRTITSRIDKTIRFLENVVFYKELAKDGNFGAIYELAECYVHGNDASKMRRRKLWCNIQTSRML</sequence>
<dbReference type="Proteomes" id="UP000789702">
    <property type="component" value="Unassembled WGS sequence"/>
</dbReference>
<organism evidence="1 2">
    <name type="scientific">Dentiscutata heterogama</name>
    <dbReference type="NCBI Taxonomy" id="1316150"/>
    <lineage>
        <taxon>Eukaryota</taxon>
        <taxon>Fungi</taxon>
        <taxon>Fungi incertae sedis</taxon>
        <taxon>Mucoromycota</taxon>
        <taxon>Glomeromycotina</taxon>
        <taxon>Glomeromycetes</taxon>
        <taxon>Diversisporales</taxon>
        <taxon>Gigasporaceae</taxon>
        <taxon>Dentiscutata</taxon>
    </lineage>
</organism>
<reference evidence="1" key="1">
    <citation type="submission" date="2021-06" db="EMBL/GenBank/DDBJ databases">
        <authorList>
            <person name="Kallberg Y."/>
            <person name="Tangrot J."/>
            <person name="Rosling A."/>
        </authorList>
    </citation>
    <scope>NUCLEOTIDE SEQUENCE</scope>
    <source>
        <strain evidence="1">IL203A</strain>
    </source>
</reference>
<feature type="non-terminal residue" evidence="1">
    <location>
        <position position="1"/>
    </location>
</feature>